<gene>
    <name evidence="1" type="ORF">MAGMO_0712</name>
</gene>
<protein>
    <recommendedName>
        <fullName evidence="2">Histidine kinase</fullName>
    </recommendedName>
</protein>
<evidence type="ECO:0008006" key="2">
    <source>
        <dbReference type="Google" id="ProtNLM"/>
    </source>
</evidence>
<sequence length="53" mass="6087">MTLRSQFSTVPVLCNPSLVQSINGEILLQSSRDKQGTQFLIRLPFNMNDKKYE</sequence>
<organism evidence="1">
    <name type="scientific">Magnetococcus massalia (strain MO-1)</name>
    <dbReference type="NCBI Taxonomy" id="451514"/>
    <lineage>
        <taxon>Bacteria</taxon>
        <taxon>Pseudomonadati</taxon>
        <taxon>Pseudomonadota</taxon>
        <taxon>Magnetococcia</taxon>
        <taxon>Magnetococcales</taxon>
        <taxon>Magnetococcaceae</taxon>
        <taxon>Magnetococcus</taxon>
    </lineage>
</organism>
<accession>A0A1S7LGL6</accession>
<proteinExistence type="predicted"/>
<dbReference type="AlphaFoldDB" id="A0A1S7LGL6"/>
<reference evidence="1" key="1">
    <citation type="submission" date="2015-04" db="EMBL/GenBank/DDBJ databases">
        <authorList>
            <person name="Syromyatnikov M.Y."/>
            <person name="Popov V.N."/>
        </authorList>
    </citation>
    <scope>NUCLEOTIDE SEQUENCE</scope>
    <source>
        <strain evidence="1">MO-1</strain>
    </source>
</reference>
<evidence type="ECO:0000313" key="1">
    <source>
        <dbReference type="EMBL" id="CRH04916.1"/>
    </source>
</evidence>
<dbReference type="EMBL" id="LO017727">
    <property type="protein sequence ID" value="CRH04916.1"/>
    <property type="molecule type" value="Genomic_DNA"/>
</dbReference>
<name>A0A1S7LGL6_MAGMO</name>